<keyword evidence="1" id="KW-0472">Membrane</keyword>
<feature type="transmembrane region" description="Helical" evidence="1">
    <location>
        <begin position="353"/>
        <end position="374"/>
    </location>
</feature>
<reference evidence="3" key="1">
    <citation type="submission" date="2018-06" db="EMBL/GenBank/DDBJ databases">
        <authorList>
            <person name="Zhirakovskaya E."/>
        </authorList>
    </citation>
    <scope>NUCLEOTIDE SEQUENCE</scope>
</reference>
<name>A0A3B0TSL1_9ZZZZ</name>
<dbReference type="InterPro" id="IPR012429">
    <property type="entry name" value="HGSNAT_cat"/>
</dbReference>
<sequence>MQVFCLISHSPTRKHTVAQVYTYSRIVLRMEKKSTRLYFIDAIRTWAILMMLQGHFIDGLLDNAFRDNTDLGFSIWKYFRGITAPVFFTVSGFIFTYLLIRSPEKGFENPRVKKGIKRGLELLLIGYLLRIDLFGILNGEIYPSFYLVDVLHCIGLSILGIIAIYLLTQAKKKFVFPTVLVSVTFLLFLFEPQYHLWSYSFLPDALANYVTKTNGSIFTIFPWFGHASFGAFASIMFMRYKDSRHLYSMAITISLVVGSLLIFFSSDLFLALSRLTGIQLFADIFFNNYLFTRLGDVLLVFMVFMLFRKFMTNLTLLKVGQSTLSIYIVHFIILYGSFTGLGLYQFFSHSLSPIVVISGAIAFMIVCSYFALLYEKHKIEIKGNIAKMFKQLRSKAEPWQNFAFKLLKATFTKTKLLLLKLLGLVKN</sequence>
<feature type="transmembrane region" description="Helical" evidence="1">
    <location>
        <begin position="145"/>
        <end position="167"/>
    </location>
</feature>
<feature type="transmembrane region" description="Helical" evidence="1">
    <location>
        <begin position="77"/>
        <end position="100"/>
    </location>
</feature>
<feature type="transmembrane region" description="Helical" evidence="1">
    <location>
        <begin position="37"/>
        <end position="57"/>
    </location>
</feature>
<organism evidence="3">
    <name type="scientific">hydrothermal vent metagenome</name>
    <dbReference type="NCBI Taxonomy" id="652676"/>
    <lineage>
        <taxon>unclassified sequences</taxon>
        <taxon>metagenomes</taxon>
        <taxon>ecological metagenomes</taxon>
    </lineage>
</organism>
<feature type="transmembrane region" description="Helical" evidence="1">
    <location>
        <begin position="245"/>
        <end position="264"/>
    </location>
</feature>
<feature type="transmembrane region" description="Helical" evidence="1">
    <location>
        <begin position="217"/>
        <end position="238"/>
    </location>
</feature>
<gene>
    <name evidence="3" type="ORF">MNBD_BACTEROID03-460</name>
</gene>
<feature type="domain" description="Heparan-alpha-glucosaminide N-acetyltransferase catalytic" evidence="2">
    <location>
        <begin position="36"/>
        <end position="262"/>
    </location>
</feature>
<keyword evidence="1" id="KW-1133">Transmembrane helix</keyword>
<feature type="transmembrane region" description="Helical" evidence="1">
    <location>
        <begin position="284"/>
        <end position="307"/>
    </location>
</feature>
<dbReference type="Pfam" id="PF07786">
    <property type="entry name" value="HGSNAT_cat"/>
    <property type="match status" value="1"/>
</dbReference>
<evidence type="ECO:0000256" key="1">
    <source>
        <dbReference type="SAM" id="Phobius"/>
    </source>
</evidence>
<feature type="transmembrane region" description="Helical" evidence="1">
    <location>
        <begin position="327"/>
        <end position="347"/>
    </location>
</feature>
<protein>
    <recommendedName>
        <fullName evidence="2">Heparan-alpha-glucosaminide N-acetyltransferase catalytic domain-containing protein</fullName>
    </recommendedName>
</protein>
<dbReference type="AlphaFoldDB" id="A0A3B0TSL1"/>
<proteinExistence type="predicted"/>
<keyword evidence="1" id="KW-0812">Transmembrane</keyword>
<feature type="transmembrane region" description="Helical" evidence="1">
    <location>
        <begin position="174"/>
        <end position="197"/>
    </location>
</feature>
<accession>A0A3B0TSL1</accession>
<evidence type="ECO:0000259" key="2">
    <source>
        <dbReference type="Pfam" id="PF07786"/>
    </source>
</evidence>
<feature type="transmembrane region" description="Helical" evidence="1">
    <location>
        <begin position="120"/>
        <end position="139"/>
    </location>
</feature>
<dbReference type="EMBL" id="UOEL01000011">
    <property type="protein sequence ID" value="VAW10036.1"/>
    <property type="molecule type" value="Genomic_DNA"/>
</dbReference>
<evidence type="ECO:0000313" key="3">
    <source>
        <dbReference type="EMBL" id="VAW10036.1"/>
    </source>
</evidence>